<sequence length="210" mass="23548">MNVRLRIINNQQVPELPSFTDSNEDNLTTDVKLDVLTHQEVDRNFANIITWLKTVSDKIIEQSTVLKQLDPENMEKLLKAAEQIQTISDDIKSLETKYNQVNNDLTNYKTSNDLALSRKLDSVKTINGTDIKGSGNVDINITRTQFTNHLTNIGINEIGSIAILDSKTTLVFNNLYAGSSLSTDTYAYMQGTWKCTGKLSDNKGLFIRVS</sequence>
<dbReference type="EMBL" id="MK408758">
    <property type="protein sequence ID" value="QAU04751.1"/>
    <property type="molecule type" value="Genomic_DNA"/>
</dbReference>
<evidence type="ECO:0000313" key="3">
    <source>
        <dbReference type="Proteomes" id="UP000290538"/>
    </source>
</evidence>
<evidence type="ECO:0000313" key="2">
    <source>
        <dbReference type="EMBL" id="QAU04751.1"/>
    </source>
</evidence>
<protein>
    <submittedName>
        <fullName evidence="2">Uncharacterized protein</fullName>
    </submittedName>
</protein>
<accession>A0A410T793</accession>
<feature type="coiled-coil region" evidence="1">
    <location>
        <begin position="77"/>
        <end position="111"/>
    </location>
</feature>
<proteinExistence type="predicted"/>
<name>A0A410T793_9CAUD</name>
<organism evidence="2 3">
    <name type="scientific">Campylobacter phage CP20</name>
    <dbReference type="NCBI Taxonomy" id="2506428"/>
    <lineage>
        <taxon>Viruses</taxon>
        <taxon>Duplodnaviria</taxon>
        <taxon>Heunggongvirae</taxon>
        <taxon>Uroviricota</taxon>
        <taxon>Caudoviricetes</taxon>
        <taxon>Connertonviridae</taxon>
        <taxon>Firehammervirus</taxon>
        <taxon>Firehammervirus CPt10</taxon>
    </lineage>
</organism>
<evidence type="ECO:0000256" key="1">
    <source>
        <dbReference type="SAM" id="Coils"/>
    </source>
</evidence>
<dbReference type="Proteomes" id="UP000290538">
    <property type="component" value="Segment"/>
</dbReference>
<keyword evidence="1" id="KW-0175">Coiled coil</keyword>
<reference evidence="2 3" key="1">
    <citation type="submission" date="2019-01" db="EMBL/GenBank/DDBJ databases">
        <title>Complete genome sequence of Campylobacter bacteriophage CP20.</title>
        <authorList>
            <person name="Connerton I.F."/>
        </authorList>
    </citation>
    <scope>NUCLEOTIDE SEQUENCE [LARGE SCALE GENOMIC DNA]</scope>
</reference>